<organism evidence="4 5">
    <name type="scientific">Anaeromicrobium sediminis</name>
    <dbReference type="NCBI Taxonomy" id="1478221"/>
    <lineage>
        <taxon>Bacteria</taxon>
        <taxon>Bacillati</taxon>
        <taxon>Bacillota</taxon>
        <taxon>Clostridia</taxon>
        <taxon>Peptostreptococcales</taxon>
        <taxon>Thermotaleaceae</taxon>
        <taxon>Anaeromicrobium</taxon>
    </lineage>
</organism>
<dbReference type="InterPro" id="IPR027268">
    <property type="entry name" value="Peptidase_M4/M1_CTD_sf"/>
</dbReference>
<dbReference type="Proteomes" id="UP000216024">
    <property type="component" value="Unassembled WGS sequence"/>
</dbReference>
<gene>
    <name evidence="4" type="ORF">CCE28_15430</name>
</gene>
<dbReference type="OrthoDB" id="9814383at2"/>
<protein>
    <recommendedName>
        <fullName evidence="3">Peptidase M1 membrane alanine aminopeptidase domain-containing protein</fullName>
    </recommendedName>
</protein>
<dbReference type="AlphaFoldDB" id="A0A267MFY5"/>
<dbReference type="InterPro" id="IPR014782">
    <property type="entry name" value="Peptidase_M1_dom"/>
</dbReference>
<evidence type="ECO:0000313" key="5">
    <source>
        <dbReference type="Proteomes" id="UP000216024"/>
    </source>
</evidence>
<keyword evidence="5" id="KW-1185">Reference proteome</keyword>
<dbReference type="InterPro" id="IPR034015">
    <property type="entry name" value="M1_LTA4H"/>
</dbReference>
<dbReference type="PANTHER" id="PTHR45726">
    <property type="entry name" value="LEUKOTRIENE A-4 HYDROLASE"/>
    <property type="match status" value="1"/>
</dbReference>
<dbReference type="Pfam" id="PF01433">
    <property type="entry name" value="Peptidase_M1"/>
    <property type="match status" value="1"/>
</dbReference>
<sequence>MHIPNMKTYKYNREILRGACMRLIFSKRKIKVMGIILGLLFMANFASEYEILKSVPTGFQREYENETSTEYNIKGEFDPVEKLVTIKENISYINTSKATFKSIYLHLYPNAFKEEKTVPFEECDMPLAYPNGFESGYMRIINVKSGNENLKFNVIGIGDSILKIELKEDLKPGEKVHVDIDYMLKIPPSCGRFGYGSDTINLGNWYPIMAVYDEKGWNLDPYFAIGDPFYSHVANYRVEILVPKEYNMAYSGKIIKKEEINGKIRWTMEGKNIRDFALIISDKYKVRETDLDGITVKSYSLEEDYIGLALETAEDSVKIFNSLYGKYPYDQITVAASDFFIGGMEYPNIVFIDKSLYSEERKQTLEYVVAHEVAHQWWYGLVGNNEVKEAWLDEALTEYSTLLYYEKKYGKKAKNAIYEDMIVRYYNAYKNSKNGNTEKVYRSVSEFNNSREYQALVYFKGAIFVENLRKELGDDTFFKILKVYFDKYKYKIAKTDDFLNVCEQISNQNLEHFFKKWIDFEKR</sequence>
<feature type="active site" description="Proton donor" evidence="1">
    <location>
        <position position="458"/>
    </location>
</feature>
<keyword evidence="2" id="KW-0479">Metal-binding</keyword>
<evidence type="ECO:0000256" key="2">
    <source>
        <dbReference type="PIRSR" id="PIRSR634015-3"/>
    </source>
</evidence>
<dbReference type="GO" id="GO:0008237">
    <property type="term" value="F:metallopeptidase activity"/>
    <property type="evidence" value="ECO:0007669"/>
    <property type="project" value="InterPro"/>
</dbReference>
<dbReference type="EMBL" id="NIBG01000015">
    <property type="protein sequence ID" value="PAB58491.1"/>
    <property type="molecule type" value="Genomic_DNA"/>
</dbReference>
<feature type="domain" description="Peptidase M1 membrane alanine aminopeptidase" evidence="3">
    <location>
        <begin position="309"/>
        <end position="517"/>
    </location>
</feature>
<accession>A0A267MFY5</accession>
<evidence type="ECO:0000256" key="1">
    <source>
        <dbReference type="PIRSR" id="PIRSR634015-1"/>
    </source>
</evidence>
<dbReference type="CDD" id="cd09604">
    <property type="entry name" value="M1_APN_like"/>
    <property type="match status" value="1"/>
</dbReference>
<evidence type="ECO:0000313" key="4">
    <source>
        <dbReference type="EMBL" id="PAB58491.1"/>
    </source>
</evidence>
<dbReference type="SUPFAM" id="SSF55486">
    <property type="entry name" value="Metalloproteases ('zincins'), catalytic domain"/>
    <property type="match status" value="1"/>
</dbReference>
<dbReference type="GO" id="GO:0008270">
    <property type="term" value="F:zinc ion binding"/>
    <property type="evidence" value="ECO:0007669"/>
    <property type="project" value="InterPro"/>
</dbReference>
<evidence type="ECO:0000259" key="3">
    <source>
        <dbReference type="Pfam" id="PF01433"/>
    </source>
</evidence>
<feature type="binding site" evidence="2">
    <location>
        <position position="371"/>
    </location>
    <ligand>
        <name>Zn(2+)</name>
        <dbReference type="ChEBI" id="CHEBI:29105"/>
        <note>catalytic</note>
    </ligand>
</feature>
<comment type="caution">
    <text evidence="4">The sequence shown here is derived from an EMBL/GenBank/DDBJ whole genome shotgun (WGS) entry which is preliminary data.</text>
</comment>
<keyword evidence="2" id="KW-0862">Zinc</keyword>
<feature type="binding site" evidence="2">
    <location>
        <position position="375"/>
    </location>
    <ligand>
        <name>Zn(2+)</name>
        <dbReference type="ChEBI" id="CHEBI:29105"/>
        <note>catalytic</note>
    </ligand>
</feature>
<proteinExistence type="predicted"/>
<dbReference type="PANTHER" id="PTHR45726:SF3">
    <property type="entry name" value="LEUKOTRIENE A-4 HYDROLASE"/>
    <property type="match status" value="1"/>
</dbReference>
<dbReference type="Gene3D" id="1.10.390.10">
    <property type="entry name" value="Neutral Protease Domain 2"/>
    <property type="match status" value="1"/>
</dbReference>
<reference evidence="4 5" key="1">
    <citation type="submission" date="2017-06" db="EMBL/GenBank/DDBJ databases">
        <title>Draft genome sequence of anaerobic fermentative bacterium Anaeromicrobium sediminis DY2726D isolated from West Pacific Ocean sediments.</title>
        <authorList>
            <person name="Zeng X."/>
        </authorList>
    </citation>
    <scope>NUCLEOTIDE SEQUENCE [LARGE SCALE GENOMIC DNA]</scope>
    <source>
        <strain evidence="4 5">DY2726D</strain>
    </source>
</reference>
<comment type="cofactor">
    <cofactor evidence="2">
        <name>Zn(2+)</name>
        <dbReference type="ChEBI" id="CHEBI:29105"/>
    </cofactor>
    <text evidence="2">Binds 1 zinc ion per subunit.</text>
</comment>
<feature type="binding site" evidence="2">
    <location>
        <position position="394"/>
    </location>
    <ligand>
        <name>Zn(2+)</name>
        <dbReference type="ChEBI" id="CHEBI:29105"/>
        <note>catalytic</note>
    </ligand>
</feature>
<feature type="active site" description="Proton acceptor" evidence="1">
    <location>
        <position position="372"/>
    </location>
</feature>
<name>A0A267MFY5_9FIRM</name>